<dbReference type="Gene3D" id="1.10.10.10">
    <property type="entry name" value="Winged helix-like DNA-binding domain superfamily/Winged helix DNA-binding domain"/>
    <property type="match status" value="1"/>
</dbReference>
<organism evidence="2 3">
    <name type="scientific">Candidatus Afipia apatlaquensis</name>
    <dbReference type="NCBI Taxonomy" id="2712852"/>
    <lineage>
        <taxon>Bacteria</taxon>
        <taxon>Pseudomonadati</taxon>
        <taxon>Pseudomonadota</taxon>
        <taxon>Alphaproteobacteria</taxon>
        <taxon>Hyphomicrobiales</taxon>
        <taxon>Nitrobacteraceae</taxon>
        <taxon>Afipia</taxon>
    </lineage>
</organism>
<accession>A0A7C9VTV5</accession>
<evidence type="ECO:0000259" key="1">
    <source>
        <dbReference type="PROSITE" id="PS50995"/>
    </source>
</evidence>
<sequence>MFTDCYCTQFRRSSRALTRLYDAALKDHGIRITQFSLLRALRRLGGAATFSELAEEVVLDTTTISRNVKVLAANGWVSFQNTDDGREKKIRLSSAGGRKIDTATSSWQVAQDQILGSAQEIFAARKGDPLIDTLEKLQALSGATDPEEPVVERKTRKKA</sequence>
<evidence type="ECO:0000313" key="2">
    <source>
        <dbReference type="EMBL" id="NGX99794.1"/>
    </source>
</evidence>
<dbReference type="InterPro" id="IPR036388">
    <property type="entry name" value="WH-like_DNA-bd_sf"/>
</dbReference>
<dbReference type="Pfam" id="PF12802">
    <property type="entry name" value="MarR_2"/>
    <property type="match status" value="1"/>
</dbReference>
<dbReference type="GO" id="GO:0006950">
    <property type="term" value="P:response to stress"/>
    <property type="evidence" value="ECO:0007669"/>
    <property type="project" value="TreeGrafter"/>
</dbReference>
<dbReference type="PROSITE" id="PS50995">
    <property type="entry name" value="HTH_MARR_2"/>
    <property type="match status" value="1"/>
</dbReference>
<dbReference type="InterPro" id="IPR011991">
    <property type="entry name" value="ArsR-like_HTH"/>
</dbReference>
<dbReference type="InterPro" id="IPR036390">
    <property type="entry name" value="WH_DNA-bd_sf"/>
</dbReference>
<gene>
    <name evidence="2" type="ORF">G4V63_32825</name>
</gene>
<reference evidence="2" key="1">
    <citation type="submission" date="2020-02" db="EMBL/GenBank/DDBJ databases">
        <title>Draft genome sequence of Candidatus Afipia apatlaquensis IBT-C3, a potential strain for decolorization of textile dyes.</title>
        <authorList>
            <person name="Sanchez-Reyes A."/>
            <person name="Breton-Deval L."/>
            <person name="Mangelson H."/>
            <person name="Sanchez-Flores A."/>
        </authorList>
    </citation>
    <scope>NUCLEOTIDE SEQUENCE [LARGE SCALE GENOMIC DNA]</scope>
    <source>
        <strain evidence="2">IBT-C3</strain>
    </source>
</reference>
<evidence type="ECO:0000313" key="3">
    <source>
        <dbReference type="Proteomes" id="UP000480266"/>
    </source>
</evidence>
<dbReference type="SMART" id="SM00347">
    <property type="entry name" value="HTH_MARR"/>
    <property type="match status" value="1"/>
</dbReference>
<dbReference type="SUPFAM" id="SSF46785">
    <property type="entry name" value="Winged helix' DNA-binding domain"/>
    <property type="match status" value="1"/>
</dbReference>
<keyword evidence="3" id="KW-1185">Reference proteome</keyword>
<dbReference type="PANTHER" id="PTHR33164:SF105">
    <property type="entry name" value="TRANSCRIPTIONAL REPRESSOR PROTEIN-RELATED"/>
    <property type="match status" value="1"/>
</dbReference>
<dbReference type="EMBL" id="JAAMRR010001689">
    <property type="protein sequence ID" value="NGX99794.1"/>
    <property type="molecule type" value="Genomic_DNA"/>
</dbReference>
<dbReference type="InterPro" id="IPR039422">
    <property type="entry name" value="MarR/SlyA-like"/>
</dbReference>
<feature type="domain" description="HTH marR-type" evidence="1">
    <location>
        <begin position="3"/>
        <end position="139"/>
    </location>
</feature>
<dbReference type="CDD" id="cd00090">
    <property type="entry name" value="HTH_ARSR"/>
    <property type="match status" value="1"/>
</dbReference>
<protein>
    <submittedName>
        <fullName evidence="2">Winged helix-turn-helix transcriptional regulator</fullName>
    </submittedName>
</protein>
<dbReference type="PANTHER" id="PTHR33164">
    <property type="entry name" value="TRANSCRIPTIONAL REGULATOR, MARR FAMILY"/>
    <property type="match status" value="1"/>
</dbReference>
<comment type="caution">
    <text evidence="2">The sequence shown here is derived from an EMBL/GenBank/DDBJ whole genome shotgun (WGS) entry which is preliminary data.</text>
</comment>
<name>A0A7C9VTV5_9BRAD</name>
<dbReference type="InterPro" id="IPR000835">
    <property type="entry name" value="HTH_MarR-typ"/>
</dbReference>
<dbReference type="Proteomes" id="UP000480266">
    <property type="component" value="Unassembled WGS sequence"/>
</dbReference>
<dbReference type="AlphaFoldDB" id="A0A7C9VTV5"/>
<proteinExistence type="predicted"/>
<dbReference type="GO" id="GO:0003700">
    <property type="term" value="F:DNA-binding transcription factor activity"/>
    <property type="evidence" value="ECO:0007669"/>
    <property type="project" value="InterPro"/>
</dbReference>